<gene>
    <name evidence="2" type="ORF">UFOPK2295_01280</name>
</gene>
<organism evidence="2">
    <name type="scientific">freshwater metagenome</name>
    <dbReference type="NCBI Taxonomy" id="449393"/>
    <lineage>
        <taxon>unclassified sequences</taxon>
        <taxon>metagenomes</taxon>
        <taxon>ecological metagenomes</taxon>
    </lineage>
</organism>
<dbReference type="Gene3D" id="3.10.350.10">
    <property type="entry name" value="LysM domain"/>
    <property type="match status" value="1"/>
</dbReference>
<reference evidence="2" key="1">
    <citation type="submission" date="2020-05" db="EMBL/GenBank/DDBJ databases">
        <authorList>
            <person name="Chiriac C."/>
            <person name="Salcher M."/>
            <person name="Ghai R."/>
            <person name="Kavagutti S V."/>
        </authorList>
    </citation>
    <scope>NUCLEOTIDE SEQUENCE</scope>
</reference>
<dbReference type="InterPro" id="IPR036779">
    <property type="entry name" value="LysM_dom_sf"/>
</dbReference>
<dbReference type="InterPro" id="IPR018392">
    <property type="entry name" value="LysM"/>
</dbReference>
<proteinExistence type="predicted"/>
<dbReference type="SUPFAM" id="SSF54106">
    <property type="entry name" value="LysM domain"/>
    <property type="match status" value="1"/>
</dbReference>
<dbReference type="PROSITE" id="PS51782">
    <property type="entry name" value="LYSM"/>
    <property type="match status" value="1"/>
</dbReference>
<feature type="domain" description="LysM" evidence="1">
    <location>
        <begin position="43"/>
        <end position="87"/>
    </location>
</feature>
<dbReference type="SMART" id="SM00257">
    <property type="entry name" value="LysM"/>
    <property type="match status" value="1"/>
</dbReference>
<evidence type="ECO:0000313" key="2">
    <source>
        <dbReference type="EMBL" id="CAB4678706.1"/>
    </source>
</evidence>
<name>A0A6J6MXM5_9ZZZZ</name>
<dbReference type="EMBL" id="CAEZWV010000029">
    <property type="protein sequence ID" value="CAB4678706.1"/>
    <property type="molecule type" value="Genomic_DNA"/>
</dbReference>
<dbReference type="CDD" id="cd00118">
    <property type="entry name" value="LysM"/>
    <property type="match status" value="1"/>
</dbReference>
<accession>A0A6J6MXM5</accession>
<protein>
    <submittedName>
        <fullName evidence="2">Unannotated protein</fullName>
    </submittedName>
</protein>
<evidence type="ECO:0000259" key="1">
    <source>
        <dbReference type="PROSITE" id="PS51782"/>
    </source>
</evidence>
<dbReference type="AlphaFoldDB" id="A0A6J6MXM5"/>
<dbReference type="Pfam" id="PF01476">
    <property type="entry name" value="LysM"/>
    <property type="match status" value="1"/>
</dbReference>
<sequence length="104" mass="10443">MFLAIISGLLTDGGSGSASDTTLVQGAATTTTTIATGPTTAPRTYVVQSGESLFAIAMKFNLSAPALVELNNIKDPDRVSAGTQLLLPPSNGFVAIGASTTMAP</sequence>